<accession>A0A399F4W0</accession>
<dbReference type="InterPro" id="IPR043748">
    <property type="entry name" value="DUF5693"/>
</dbReference>
<protein>
    <submittedName>
        <fullName evidence="2">Uncharacterized protein</fullName>
    </submittedName>
</protein>
<feature type="transmembrane region" description="Helical" evidence="1">
    <location>
        <begin position="313"/>
        <end position="332"/>
    </location>
</feature>
<sequence length="577" mass="63055">MSFLTLLRAVIALTALLSLPALLPRVQAEHPGPVMLVVDGSDVEEEARVANVPFEEQLAKYRALGVAGVAIYERGLGSLAEQGTAILKSGGELGLLYPQAGFKSGWFYFSGPDWLLQQIRRNWTIPLQTLKVGGVSWYGAPVNVSGFPAGYDPALLERLKAEGYFVVYRPYNHPYRTYLPQAIPPQADAIVFAGVDVPGNPKKLREAQAMLGGRPIAWIEGTPQEGFSRLAASLPVLRLFSIRPEWQAKLKPDEVADKFVLAARERGHQLLYIRPFQDFADTQEFVARLKGGLENARIAFGTPIPRDFDPSPLRYAALVGVLAGLGLLALGYPRPFGPIIALGLLLFALAYVRGDFGALLAALVFPALGFLEPRRGMAVWLAAAVYSLVGVVFLAALGSDPQSVLGLTPFKGVSLTLLVPPLLVGLSYLPQDWKSAIARLWGYPIKLGEVAVALVGLALLALALLRRGNEAAPSLVPDWELQLRAILQDAMVRPRFKEIFAHAVAPLALLLPWPLWLRNSLLLVVVVGMGSILNTFSHFHTPLTISLFRVLNGMVIGLILGFALVWVVRRVWQWWSR</sequence>
<comment type="caution">
    <text evidence="2">The sequence shown here is derived from an EMBL/GenBank/DDBJ whole genome shotgun (WGS) entry which is preliminary data.</text>
</comment>
<feature type="transmembrane region" description="Helical" evidence="1">
    <location>
        <begin position="499"/>
        <end position="515"/>
    </location>
</feature>
<gene>
    <name evidence="2" type="ORF">Mrose_00117</name>
</gene>
<evidence type="ECO:0000313" key="2">
    <source>
        <dbReference type="EMBL" id="RIH89892.1"/>
    </source>
</evidence>
<dbReference type="AlphaFoldDB" id="A0A399F4W0"/>
<feature type="transmembrane region" description="Helical" evidence="1">
    <location>
        <begin position="377"/>
        <end position="398"/>
    </location>
</feature>
<feature type="transmembrane region" description="Helical" evidence="1">
    <location>
        <begin position="410"/>
        <end position="429"/>
    </location>
</feature>
<keyword evidence="1" id="KW-0812">Transmembrane</keyword>
<dbReference type="EMBL" id="QWLA01000001">
    <property type="protein sequence ID" value="RIH89892.1"/>
    <property type="molecule type" value="Genomic_DNA"/>
</dbReference>
<dbReference type="RefSeq" id="WP_119275488.1">
    <property type="nucleotide sequence ID" value="NZ_QWLA01000001.1"/>
</dbReference>
<dbReference type="Pfam" id="PF18949">
    <property type="entry name" value="DUF5693"/>
    <property type="match status" value="1"/>
</dbReference>
<proteinExistence type="predicted"/>
<dbReference type="OrthoDB" id="3805529at2"/>
<feature type="transmembrane region" description="Helical" evidence="1">
    <location>
        <begin position="546"/>
        <end position="568"/>
    </location>
</feature>
<feature type="transmembrane region" description="Helical" evidence="1">
    <location>
        <begin position="339"/>
        <end position="365"/>
    </location>
</feature>
<feature type="transmembrane region" description="Helical" evidence="1">
    <location>
        <begin position="441"/>
        <end position="465"/>
    </location>
</feature>
<name>A0A399F4W0_9DEIN</name>
<keyword evidence="3" id="KW-1185">Reference proteome</keyword>
<organism evidence="2 3">
    <name type="scientific">Calidithermus roseus</name>
    <dbReference type="NCBI Taxonomy" id="1644118"/>
    <lineage>
        <taxon>Bacteria</taxon>
        <taxon>Thermotogati</taxon>
        <taxon>Deinococcota</taxon>
        <taxon>Deinococci</taxon>
        <taxon>Thermales</taxon>
        <taxon>Thermaceae</taxon>
        <taxon>Calidithermus</taxon>
    </lineage>
</organism>
<evidence type="ECO:0000313" key="3">
    <source>
        <dbReference type="Proteomes" id="UP000265341"/>
    </source>
</evidence>
<evidence type="ECO:0000256" key="1">
    <source>
        <dbReference type="SAM" id="Phobius"/>
    </source>
</evidence>
<dbReference type="Proteomes" id="UP000265341">
    <property type="component" value="Unassembled WGS sequence"/>
</dbReference>
<keyword evidence="1" id="KW-1133">Transmembrane helix</keyword>
<keyword evidence="1" id="KW-0472">Membrane</keyword>
<reference evidence="2 3" key="1">
    <citation type="submission" date="2018-08" db="EMBL/GenBank/DDBJ databases">
        <title>Meiothermus roseus NBRC 110900 genome sequencing project.</title>
        <authorList>
            <person name="Da Costa M.S."/>
            <person name="Albuquerque L."/>
            <person name="Raposo P."/>
            <person name="Froufe H.J.C."/>
            <person name="Barroso C.S."/>
            <person name="Egas C."/>
        </authorList>
    </citation>
    <scope>NUCLEOTIDE SEQUENCE [LARGE SCALE GENOMIC DNA]</scope>
    <source>
        <strain evidence="2 3">NBRC 110900</strain>
    </source>
</reference>